<dbReference type="EMBL" id="FNQS01000003">
    <property type="protein sequence ID" value="SEA25515.1"/>
    <property type="molecule type" value="Genomic_DNA"/>
</dbReference>
<organism evidence="3 4">
    <name type="scientific">Lonsdalea quercina</name>
    <dbReference type="NCBI Taxonomy" id="71657"/>
    <lineage>
        <taxon>Bacteria</taxon>
        <taxon>Pseudomonadati</taxon>
        <taxon>Pseudomonadota</taxon>
        <taxon>Gammaproteobacteria</taxon>
        <taxon>Enterobacterales</taxon>
        <taxon>Pectobacteriaceae</taxon>
        <taxon>Lonsdalea</taxon>
    </lineage>
</organism>
<keyword evidence="2" id="KW-0812">Transmembrane</keyword>
<evidence type="ECO:0008006" key="5">
    <source>
        <dbReference type="Google" id="ProtNLM"/>
    </source>
</evidence>
<feature type="region of interest" description="Disordered" evidence="1">
    <location>
        <begin position="152"/>
        <end position="186"/>
    </location>
</feature>
<dbReference type="AlphaFoldDB" id="A0A1H3ZPI2"/>
<evidence type="ECO:0000256" key="1">
    <source>
        <dbReference type="SAM" id="MobiDB-lite"/>
    </source>
</evidence>
<feature type="transmembrane region" description="Helical" evidence="2">
    <location>
        <begin position="355"/>
        <end position="371"/>
    </location>
</feature>
<name>A0A1H3ZPI2_9GAMM</name>
<protein>
    <recommendedName>
        <fullName evidence="5">Fluke</fullName>
    </recommendedName>
</protein>
<keyword evidence="4" id="KW-1185">Reference proteome</keyword>
<dbReference type="Proteomes" id="UP000187280">
    <property type="component" value="Unassembled WGS sequence"/>
</dbReference>
<gene>
    <name evidence="3" type="ORF">SAMN02982996_01264</name>
</gene>
<dbReference type="GO" id="GO:0016020">
    <property type="term" value="C:membrane"/>
    <property type="evidence" value="ECO:0007669"/>
    <property type="project" value="InterPro"/>
</dbReference>
<evidence type="ECO:0000313" key="4">
    <source>
        <dbReference type="Proteomes" id="UP000187280"/>
    </source>
</evidence>
<accession>A0A1H3ZPI2</accession>
<dbReference type="InterPro" id="IPR023597">
    <property type="entry name" value="Flagellar_regulator_Flk"/>
</dbReference>
<reference evidence="3 4" key="1">
    <citation type="submission" date="2016-10" db="EMBL/GenBank/DDBJ databases">
        <authorList>
            <person name="de Groot N.N."/>
        </authorList>
    </citation>
    <scope>NUCLEOTIDE SEQUENCE [LARGE SCALE GENOMIC DNA]</scope>
    <source>
        <strain evidence="3 4">ATCC 29281</strain>
    </source>
</reference>
<keyword evidence="2" id="KW-1133">Transmembrane helix</keyword>
<sequence length="372" mass="40118">MQPVNSPGTSLPGDRNIDSTPLKTGGTAREDAPLTPAQRTSLERLITKIMSLSSLKSAEIWAGMRHDIGLKSGAEILSGHFPAAEQALQTRLTSVQNTLGTRQLLQQLTELLSQGNNRQAVSDFIRQQFGHTVLSSLSGNQLQQVVSLLQNGQLPQPSPSSPPGAFPPSAQPSSTEPQPGALPQTSAPLDRRLLPAEQNSLNQLITRLTTLTGESPAKVLLALMDIQGLKPQDAIPAKNFPLLSQLLQTQVAMMQNHTSPTLAALQPALKQPMDAEEQQMVQDYAQSRFNAGMQTPLTPVQIADVVTFLYSKRLQQIQEKEAATAGSTPAPVPIYGPFISALPPQLRPLFSRPRGVLILCALCVIVLLWILL</sequence>
<dbReference type="NCBIfam" id="NF007987">
    <property type="entry name" value="PRK10715.1"/>
    <property type="match status" value="1"/>
</dbReference>
<dbReference type="GO" id="GO:0010468">
    <property type="term" value="P:regulation of gene expression"/>
    <property type="evidence" value="ECO:0007669"/>
    <property type="project" value="InterPro"/>
</dbReference>
<evidence type="ECO:0000313" key="3">
    <source>
        <dbReference type="EMBL" id="SEA25515.1"/>
    </source>
</evidence>
<feature type="region of interest" description="Disordered" evidence="1">
    <location>
        <begin position="1"/>
        <end position="38"/>
    </location>
</feature>
<dbReference type="eggNOG" id="ENOG502Z805">
    <property type="taxonomic scope" value="Bacteria"/>
</dbReference>
<dbReference type="GeneID" id="97764165"/>
<proteinExistence type="predicted"/>
<feature type="compositionally biased region" description="Pro residues" evidence="1">
    <location>
        <begin position="156"/>
        <end position="170"/>
    </location>
</feature>
<dbReference type="RefSeq" id="WP_026743564.1">
    <property type="nucleotide sequence ID" value="NZ_FNQS01000003.1"/>
</dbReference>
<keyword evidence="2" id="KW-0472">Membrane</keyword>
<evidence type="ECO:0000256" key="2">
    <source>
        <dbReference type="SAM" id="Phobius"/>
    </source>
</evidence>